<keyword evidence="2" id="KW-1185">Reference proteome</keyword>
<comment type="caution">
    <text evidence="1">The sequence shown here is derived from an EMBL/GenBank/DDBJ whole genome shotgun (WGS) entry which is preliminary data.</text>
</comment>
<protein>
    <submittedName>
        <fullName evidence="1">Phage baseplate assembly protein gpV</fullName>
    </submittedName>
</protein>
<organism evidence="1 2">
    <name type="scientific">Amorphus orientalis</name>
    <dbReference type="NCBI Taxonomy" id="649198"/>
    <lineage>
        <taxon>Bacteria</taxon>
        <taxon>Pseudomonadati</taxon>
        <taxon>Pseudomonadota</taxon>
        <taxon>Alphaproteobacteria</taxon>
        <taxon>Hyphomicrobiales</taxon>
        <taxon>Amorphaceae</taxon>
        <taxon>Amorphus</taxon>
    </lineage>
</organism>
<accession>A0AAE4AS45</accession>
<dbReference type="RefSeq" id="WP_306884634.1">
    <property type="nucleotide sequence ID" value="NZ_JAUSUL010000001.1"/>
</dbReference>
<proteinExistence type="predicted"/>
<dbReference type="AlphaFoldDB" id="A0AAE4AS45"/>
<dbReference type="Proteomes" id="UP001229244">
    <property type="component" value="Unassembled WGS sequence"/>
</dbReference>
<dbReference type="EMBL" id="JAUSUL010000001">
    <property type="protein sequence ID" value="MDQ0314848.1"/>
    <property type="molecule type" value="Genomic_DNA"/>
</dbReference>
<evidence type="ECO:0000313" key="2">
    <source>
        <dbReference type="Proteomes" id="UP001229244"/>
    </source>
</evidence>
<evidence type="ECO:0000313" key="1">
    <source>
        <dbReference type="EMBL" id="MDQ0314848.1"/>
    </source>
</evidence>
<dbReference type="Gene3D" id="2.40.50.230">
    <property type="entry name" value="Gp5 N-terminal domain"/>
    <property type="match status" value="1"/>
</dbReference>
<gene>
    <name evidence="1" type="ORF">J2S73_001285</name>
</gene>
<sequence>MLDVIVGMKTDIEMLKSAFGRALTVGPISELDAAKGYRLDLGQGSDGKRHLSPWYPHPESGGATRTWMPLAKGQIVGVLNPTGDPRRGLVFRGGFSGQYPPPSDDFGENVLEFGGVRISVAEGTLVVTIGETIVRLTGSSIFMDAAGIEIGL</sequence>
<dbReference type="InterPro" id="IPR037026">
    <property type="entry name" value="Vgr_OB-fold_dom_sf"/>
</dbReference>
<reference evidence="1" key="1">
    <citation type="submission" date="2023-07" db="EMBL/GenBank/DDBJ databases">
        <title>Genomic Encyclopedia of Type Strains, Phase IV (KMG-IV): sequencing the most valuable type-strain genomes for metagenomic binning, comparative biology and taxonomic classification.</title>
        <authorList>
            <person name="Goeker M."/>
        </authorList>
    </citation>
    <scope>NUCLEOTIDE SEQUENCE</scope>
    <source>
        <strain evidence="1">DSM 21202</strain>
    </source>
</reference>
<name>A0AAE4AS45_9HYPH</name>